<protein>
    <recommendedName>
        <fullName evidence="4">RRM domain-containing protein</fullName>
    </recommendedName>
</protein>
<dbReference type="GO" id="GO:0003676">
    <property type="term" value="F:nucleic acid binding"/>
    <property type="evidence" value="ECO:0007669"/>
    <property type="project" value="InterPro"/>
</dbReference>
<evidence type="ECO:0008006" key="4">
    <source>
        <dbReference type="Google" id="ProtNLM"/>
    </source>
</evidence>
<dbReference type="InterPro" id="IPR012677">
    <property type="entry name" value="Nucleotide-bd_a/b_plait_sf"/>
</dbReference>
<dbReference type="AlphaFoldDB" id="A0A0J0XC74"/>
<evidence type="ECO:0000313" key="2">
    <source>
        <dbReference type="EMBL" id="KLT38673.1"/>
    </source>
</evidence>
<dbReference type="OrthoDB" id="2595594at2759"/>
<gene>
    <name evidence="2" type="ORF">CC85DRAFT_314297</name>
</gene>
<sequence>MQAAAIGLEEVRIYGLNKTITTEALGEFLGKSVRLRGILLHSQTKGAFQWAQVWVSTEAEVARLLRLREAFAANGITISRVGTGPSTTPSPLADTWDFVSQLSRPRVAPPGFGISLAQPSPFNPTDNTSSQPRNLYVLNLPLNLTHGFVLMSTHHEAIEAMRQMNGKWIDGSKLDVSWALVQREAKNMLNSSLPNRVAHPPTVSNRHEPQPESTVLVENLVGISIRD</sequence>
<name>A0A0J0XC74_9TREE</name>
<reference evidence="2 3" key="1">
    <citation type="submission" date="2015-03" db="EMBL/GenBank/DDBJ databases">
        <title>Genomics and transcriptomics of the oil-accumulating basidiomycete yeast T. oleaginosus allow insights into substrate utilization and the diverse evolutionary trajectories of mating systems in fungi.</title>
        <authorList>
            <consortium name="DOE Joint Genome Institute"/>
            <person name="Kourist R."/>
            <person name="Kracht O."/>
            <person name="Bracharz F."/>
            <person name="Lipzen A."/>
            <person name="Nolan M."/>
            <person name="Ohm R."/>
            <person name="Grigoriev I."/>
            <person name="Sun S."/>
            <person name="Heitman J."/>
            <person name="Bruck T."/>
            <person name="Nowrousian M."/>
        </authorList>
    </citation>
    <scope>NUCLEOTIDE SEQUENCE [LARGE SCALE GENOMIC DNA]</scope>
    <source>
        <strain evidence="2 3">IBC0246</strain>
    </source>
</reference>
<feature type="region of interest" description="Disordered" evidence="1">
    <location>
        <begin position="192"/>
        <end position="211"/>
    </location>
</feature>
<accession>A0A0J0XC74</accession>
<dbReference type="Gene3D" id="3.30.70.330">
    <property type="match status" value="1"/>
</dbReference>
<dbReference type="RefSeq" id="XP_018275164.1">
    <property type="nucleotide sequence ID" value="XM_018426116.1"/>
</dbReference>
<dbReference type="GeneID" id="28986719"/>
<keyword evidence="3" id="KW-1185">Reference proteome</keyword>
<evidence type="ECO:0000313" key="3">
    <source>
        <dbReference type="Proteomes" id="UP000053611"/>
    </source>
</evidence>
<organism evidence="2 3">
    <name type="scientific">Cutaneotrichosporon oleaginosum</name>
    <dbReference type="NCBI Taxonomy" id="879819"/>
    <lineage>
        <taxon>Eukaryota</taxon>
        <taxon>Fungi</taxon>
        <taxon>Dikarya</taxon>
        <taxon>Basidiomycota</taxon>
        <taxon>Agaricomycotina</taxon>
        <taxon>Tremellomycetes</taxon>
        <taxon>Trichosporonales</taxon>
        <taxon>Trichosporonaceae</taxon>
        <taxon>Cutaneotrichosporon</taxon>
    </lineage>
</organism>
<dbReference type="SUPFAM" id="SSF54928">
    <property type="entry name" value="RNA-binding domain, RBD"/>
    <property type="match status" value="1"/>
</dbReference>
<dbReference type="InterPro" id="IPR035979">
    <property type="entry name" value="RBD_domain_sf"/>
</dbReference>
<proteinExistence type="predicted"/>
<dbReference type="EMBL" id="KQ087290">
    <property type="protein sequence ID" value="KLT38673.1"/>
    <property type="molecule type" value="Genomic_DNA"/>
</dbReference>
<dbReference type="STRING" id="879819.A0A0J0XC74"/>
<evidence type="ECO:0000256" key="1">
    <source>
        <dbReference type="SAM" id="MobiDB-lite"/>
    </source>
</evidence>
<dbReference type="Proteomes" id="UP000053611">
    <property type="component" value="Unassembled WGS sequence"/>
</dbReference>